<dbReference type="InterPro" id="IPR003428">
    <property type="entry name" value="MAM33"/>
</dbReference>
<proteinExistence type="predicted"/>
<gene>
    <name evidence="1" type="ORF">Ahy_A06g026808</name>
</gene>
<dbReference type="PANTHER" id="PTHR10826:SF1">
    <property type="entry name" value="COMPLEMENT COMPONENT 1 Q SUBCOMPONENT-BINDING PROTEIN, MITOCHONDRIAL"/>
    <property type="match status" value="1"/>
</dbReference>
<dbReference type="Proteomes" id="UP000289738">
    <property type="component" value="Chromosome A06"/>
</dbReference>
<dbReference type="SUPFAM" id="SSF54529">
    <property type="entry name" value="Mitochondrial glycoprotein MAM33-like"/>
    <property type="match status" value="1"/>
</dbReference>
<dbReference type="PANTHER" id="PTHR10826">
    <property type="entry name" value="COMPLEMENT COMPONENT 1"/>
    <property type="match status" value="1"/>
</dbReference>
<evidence type="ECO:0008006" key="3">
    <source>
        <dbReference type="Google" id="ProtNLM"/>
    </source>
</evidence>
<accession>A0A445CLN8</accession>
<dbReference type="Pfam" id="PF02330">
    <property type="entry name" value="MAM33"/>
    <property type="match status" value="1"/>
</dbReference>
<keyword evidence="2" id="KW-1185">Reference proteome</keyword>
<dbReference type="EMBL" id="SDMP01000006">
    <property type="protein sequence ID" value="RYR51851.1"/>
    <property type="molecule type" value="Genomic_DNA"/>
</dbReference>
<reference evidence="1 2" key="1">
    <citation type="submission" date="2019-01" db="EMBL/GenBank/DDBJ databases">
        <title>Sequencing of cultivated peanut Arachis hypogaea provides insights into genome evolution and oil improvement.</title>
        <authorList>
            <person name="Chen X."/>
        </authorList>
    </citation>
    <scope>NUCLEOTIDE SEQUENCE [LARGE SCALE GENOMIC DNA]</scope>
    <source>
        <strain evidence="2">cv. Fuhuasheng</strain>
        <tissue evidence="1">Leaves</tissue>
    </source>
</reference>
<comment type="caution">
    <text evidence="1">The sequence shown here is derived from an EMBL/GenBank/DDBJ whole genome shotgun (WGS) entry which is preliminary data.</text>
</comment>
<dbReference type="GO" id="GO:0005759">
    <property type="term" value="C:mitochondrial matrix"/>
    <property type="evidence" value="ECO:0007669"/>
    <property type="project" value="InterPro"/>
</dbReference>
<protein>
    <recommendedName>
        <fullName evidence="3">Mitochondrial glycoprotein</fullName>
    </recommendedName>
</protein>
<dbReference type="AlphaFoldDB" id="A0A445CLN8"/>
<evidence type="ECO:0000313" key="2">
    <source>
        <dbReference type="Proteomes" id="UP000289738"/>
    </source>
</evidence>
<dbReference type="Gene3D" id="3.10.280.10">
    <property type="entry name" value="Mitochondrial glycoprotein"/>
    <property type="match status" value="1"/>
</dbReference>
<sequence>MAKWVRNLTKGLKAIEDLELLKLLRSEISFELSSNPFQGAETGSLGEFVVDYDSPRSKDVVFRRKLDSGEEVAVSAQLGPPNYDNDLVFQRNAFAKVCVKKPSFSSILQFDCQVYQVDDKSSEFSIDGAYYLRSSMSLIPSVYKGPFFSELDSKLQDALKEYLISKGIGTSLTNFILHYLHKKEQQQYVNWLKKSEDFLTKN</sequence>
<name>A0A445CLN8_ARAHY</name>
<organism evidence="1 2">
    <name type="scientific">Arachis hypogaea</name>
    <name type="common">Peanut</name>
    <dbReference type="NCBI Taxonomy" id="3818"/>
    <lineage>
        <taxon>Eukaryota</taxon>
        <taxon>Viridiplantae</taxon>
        <taxon>Streptophyta</taxon>
        <taxon>Embryophyta</taxon>
        <taxon>Tracheophyta</taxon>
        <taxon>Spermatophyta</taxon>
        <taxon>Magnoliopsida</taxon>
        <taxon>eudicotyledons</taxon>
        <taxon>Gunneridae</taxon>
        <taxon>Pentapetalae</taxon>
        <taxon>rosids</taxon>
        <taxon>fabids</taxon>
        <taxon>Fabales</taxon>
        <taxon>Fabaceae</taxon>
        <taxon>Papilionoideae</taxon>
        <taxon>50 kb inversion clade</taxon>
        <taxon>dalbergioids sensu lato</taxon>
        <taxon>Dalbergieae</taxon>
        <taxon>Pterocarpus clade</taxon>
        <taxon>Arachis</taxon>
    </lineage>
</organism>
<dbReference type="FunFam" id="3.10.280.10:FF:000006">
    <property type="entry name" value="Mitochondrial glycoprotein, expressed"/>
    <property type="match status" value="1"/>
</dbReference>
<dbReference type="InterPro" id="IPR036561">
    <property type="entry name" value="MAM33_sf"/>
</dbReference>
<dbReference type="OrthoDB" id="278212at2759"/>
<evidence type="ECO:0000313" key="1">
    <source>
        <dbReference type="EMBL" id="RYR51851.1"/>
    </source>
</evidence>